<evidence type="ECO:0000313" key="3">
    <source>
        <dbReference type="Proteomes" id="UP000381093"/>
    </source>
</evidence>
<accession>A0A5E7B660</accession>
<dbReference type="RefSeq" id="WP_150763778.1">
    <property type="nucleotide sequence ID" value="NZ_CABVHW010000003.1"/>
</dbReference>
<proteinExistence type="predicted"/>
<protein>
    <submittedName>
        <fullName evidence="2">Uncharacterized protein</fullName>
    </submittedName>
</protein>
<reference evidence="2 3" key="1">
    <citation type="submission" date="2019-09" db="EMBL/GenBank/DDBJ databases">
        <authorList>
            <person name="Chandra G."/>
            <person name="Truman W A."/>
        </authorList>
    </citation>
    <scope>NUCLEOTIDE SEQUENCE [LARGE SCALE GENOMIC DNA]</scope>
    <source>
        <strain evidence="2">PS710</strain>
    </source>
</reference>
<sequence length="419" mass="45831" precursor="true">MSVFNRKCFKRWSREVCVGLLSALVADTARAEVHNIEATFQPDPASPHKNQFKNQTPSEGFCRQVPAACEPAGLFSLIAHIPFTANAPILANHADPRQGGMAKVPSAWRDVTVTHTSGDTKVLQLRIAGIGHEAAFPLSVVELTGGGWWDQLWEGGSWLYAPAPCQGVGIATAGHYGYNSFWKVPEGAGVCSKQAKFDIPLAMRYQYFVYAYELRTPDPLQMVAGEYTGTATYTVGPGQDFDMGDVMIPADNLLLMNFRLDVQHTLKVDIPPGGNRVVLEPQGGWQSWLSQGRKPTRLMRDQTFNISASSRFKMNLQCEYANGNDCALWEPSAGHAVLLEVGVTLPGGLTDASGQAVNRRPLRRDGVGTDLFQPGFYVDRKPGTLHFEVAREAVDEMLKPGISRSYSGNVTVIWDSEVG</sequence>
<feature type="signal peptide" evidence="1">
    <location>
        <begin position="1"/>
        <end position="31"/>
    </location>
</feature>
<organism evidence="2 3">
    <name type="scientific">Pseudomonas fluorescens</name>
    <dbReference type="NCBI Taxonomy" id="294"/>
    <lineage>
        <taxon>Bacteria</taxon>
        <taxon>Pseudomonadati</taxon>
        <taxon>Pseudomonadota</taxon>
        <taxon>Gammaproteobacteria</taxon>
        <taxon>Pseudomonadales</taxon>
        <taxon>Pseudomonadaceae</taxon>
        <taxon>Pseudomonas</taxon>
    </lineage>
</organism>
<dbReference type="AlphaFoldDB" id="A0A5E7B660"/>
<keyword evidence="1" id="KW-0732">Signal</keyword>
<evidence type="ECO:0000256" key="1">
    <source>
        <dbReference type="SAM" id="SignalP"/>
    </source>
</evidence>
<name>A0A5E7B660_PSEFL</name>
<dbReference type="EMBL" id="CABVHW010000003">
    <property type="protein sequence ID" value="VVN84244.1"/>
    <property type="molecule type" value="Genomic_DNA"/>
</dbReference>
<feature type="chain" id="PRO_5022794041" evidence="1">
    <location>
        <begin position="32"/>
        <end position="419"/>
    </location>
</feature>
<dbReference type="Proteomes" id="UP000381093">
    <property type="component" value="Unassembled WGS sequence"/>
</dbReference>
<gene>
    <name evidence="2" type="ORF">PS710_01357</name>
</gene>
<evidence type="ECO:0000313" key="2">
    <source>
        <dbReference type="EMBL" id="VVN84244.1"/>
    </source>
</evidence>